<dbReference type="AlphaFoldDB" id="I7MEC1"/>
<gene>
    <name evidence="2" type="ORF">TTHERM_00127130</name>
</gene>
<dbReference type="KEGG" id="tet:TTHERM_00127130"/>
<name>I7MEC1_TETTS</name>
<feature type="region of interest" description="Disordered" evidence="1">
    <location>
        <begin position="388"/>
        <end position="419"/>
    </location>
</feature>
<proteinExistence type="predicted"/>
<dbReference type="EMBL" id="GG662699">
    <property type="protein sequence ID" value="EAR96048.1"/>
    <property type="molecule type" value="Genomic_DNA"/>
</dbReference>
<dbReference type="RefSeq" id="XP_001016293.1">
    <property type="nucleotide sequence ID" value="XM_001016293.2"/>
</dbReference>
<evidence type="ECO:0000256" key="1">
    <source>
        <dbReference type="SAM" id="MobiDB-lite"/>
    </source>
</evidence>
<evidence type="ECO:0000313" key="2">
    <source>
        <dbReference type="EMBL" id="EAR96048.1"/>
    </source>
</evidence>
<dbReference type="InParanoid" id="I7MEC1"/>
<keyword evidence="3" id="KW-1185">Reference proteome</keyword>
<feature type="compositionally biased region" description="Polar residues" evidence="1">
    <location>
        <begin position="407"/>
        <end position="416"/>
    </location>
</feature>
<protein>
    <submittedName>
        <fullName evidence="2">Uncharacterized protein</fullName>
    </submittedName>
</protein>
<sequence length="979" mass="115554">MIDTIKENYLKNSIEIQEELSTKAHYGKNLEVNQEKMVQESYLQANDQSITQGHFQYDKQIELAVPLSKKEFDIQKINTAIPDIQNHKISQQKIQNSSILNPNYYNQSSINPSRILGYHNKIIPNKQQYNKIYENHQPEEHLKPEEINNRYSRYQFQPPLQQFQLDQQQIIPELSEDKSEVNAQMIFLPNQNLKTMKISNDISNYNYTPQQLEYKGQISKNINQNIQNPNQLNQNCFSGNRENFVQRQYFNRYNNQYERIGVDTSNDRYNQNYMLHAQMNQQKNLIHPGHEPEEDDNLEQKLILTNQEFENLKNTLQQKKVLLEMKQKIRQELVRLIQKESNNLQDQKEFCQQLLQAIQDCLDLEQRKREIQSQLFVNLEEQEDIQKKIQQQKQKSATYKANKQGENKTNSADHSTQLQLSSQASLIKPLQDDNIKLEYDASEKQDKNIAISLAENGQTNSDQNSSQFVKLSDKQQNQNFDDNQLKSTEIINQIGESQSNHELQQNGILIKKESENADHPIILNNHQYQFNQAQYENALQRKINYCQQFENKLQQNYLEKIINPCQAFPHSALSIICQKQNQIHPPPPPYQFETKEYLYSNYQSQQIRNHESLLQGQQQLNQNLDPLQIVIKEEHNAACLNLIGNRGEGFGSKQVSSMIEENQNNSNTAYNKNESRILDISQQSFQVVENQIKIEQANNDYNLDQQTSGKQTQLQRIIDAYNKTQKFKETHGHLSKLKKQIEKKPKKYSDTKDLIRFRKGQEKDIQIASFQKLSESELQKKLQFHNQLKIFMLQSSKYIKEQISLQIKIVDNEANRVINEQHIRYLDAFKNRFTKSDLSHFLKEIDEISFDEIDENMKELDSKLKLIKQRKITYIITIIKSFTNLEQFKQIFPEENSQIFEQNSTYLSQYLLDNPIKIQEINQYIGKINYFNKTNRMYLQRYCLFQLGITACKKKASKLDQLYIKNYVLQMLSNPSNIE</sequence>
<reference evidence="2" key="1">
    <citation type="submission" date="2008-09" db="EMBL/GenBank/DDBJ databases">
        <authorList>
            <person name="Eisen J.A."/>
            <person name="Wu M."/>
            <person name="Wu D."/>
            <person name="Nierman W.C."/>
            <person name="Orias E."/>
            <person name="Delcher A.L."/>
            <person name="Salzberg S.L."/>
        </authorList>
    </citation>
    <scope>NUCLEOTIDE SEQUENCE</scope>
    <source>
        <strain evidence="2">SB210</strain>
    </source>
</reference>
<dbReference type="GeneID" id="7838805"/>
<reference evidence="2" key="2">
    <citation type="submission" date="2014-02" db="EMBL/GenBank/DDBJ databases">
        <title>Annotation update of Tetrahymena thermophila SB210.</title>
        <authorList>
            <person name="Bidwell S."/>
            <person name="Michalis H.M."/>
            <person name="Zafar N."/>
            <person name="Joardar V."/>
            <person name="Miao W."/>
            <person name="Russ C."/>
            <person name="Eisen J."/>
            <person name="Wu M."/>
            <person name="Wu D."/>
            <person name="Nierman W."/>
            <person name="Orias E."/>
            <person name="Delcher A."/>
            <person name="Salzberg S."/>
            <person name="Coyne R."/>
        </authorList>
    </citation>
    <scope>NUCLEOTIDE SEQUENCE</scope>
    <source>
        <strain evidence="2">SB210</strain>
    </source>
</reference>
<dbReference type="Proteomes" id="UP000009168">
    <property type="component" value="Unassembled WGS sequence"/>
</dbReference>
<organism evidence="2 3">
    <name type="scientific">Tetrahymena thermophila (strain SB210)</name>
    <dbReference type="NCBI Taxonomy" id="312017"/>
    <lineage>
        <taxon>Eukaryota</taxon>
        <taxon>Sar</taxon>
        <taxon>Alveolata</taxon>
        <taxon>Ciliophora</taxon>
        <taxon>Intramacronucleata</taxon>
        <taxon>Oligohymenophorea</taxon>
        <taxon>Hymenostomatida</taxon>
        <taxon>Tetrahymenina</taxon>
        <taxon>Tetrahymenidae</taxon>
        <taxon>Tetrahymena</taxon>
    </lineage>
</organism>
<evidence type="ECO:0000313" key="3">
    <source>
        <dbReference type="Proteomes" id="UP000009168"/>
    </source>
</evidence>
<dbReference type="HOGENOM" id="CLU_303960_0_0_1"/>
<accession>I7MEC1</accession>